<gene>
    <name evidence="6" type="ORF">ACFQ2J_13660</name>
</gene>
<dbReference type="Pfam" id="PF00491">
    <property type="entry name" value="Arginase"/>
    <property type="match status" value="1"/>
</dbReference>
<dbReference type="PIRSF" id="PIRSF036979">
    <property type="entry name" value="Arginase"/>
    <property type="match status" value="1"/>
</dbReference>
<evidence type="ECO:0000256" key="3">
    <source>
        <dbReference type="ARBA" id="ARBA00022808"/>
    </source>
</evidence>
<comment type="similarity">
    <text evidence="5">Belongs to the arginase family.</text>
</comment>
<keyword evidence="1" id="KW-0479">Metal-binding</keyword>
<dbReference type="InterPro" id="IPR006035">
    <property type="entry name" value="Ureohydrolase"/>
</dbReference>
<dbReference type="PROSITE" id="PS51409">
    <property type="entry name" value="ARGINASE_2"/>
    <property type="match status" value="1"/>
</dbReference>
<evidence type="ECO:0000256" key="5">
    <source>
        <dbReference type="PROSITE-ProRule" id="PRU00742"/>
    </source>
</evidence>
<dbReference type="InterPro" id="IPR023696">
    <property type="entry name" value="Ureohydrolase_dom_sf"/>
</dbReference>
<keyword evidence="4" id="KW-0464">Manganese</keyword>
<organism evidence="6 7">
    <name type="scientific">Thalassobacillus hwangdonensis</name>
    <dbReference type="NCBI Taxonomy" id="546108"/>
    <lineage>
        <taxon>Bacteria</taxon>
        <taxon>Bacillati</taxon>
        <taxon>Bacillota</taxon>
        <taxon>Bacilli</taxon>
        <taxon>Bacillales</taxon>
        <taxon>Bacillaceae</taxon>
        <taxon>Thalassobacillus</taxon>
    </lineage>
</organism>
<keyword evidence="7" id="KW-1185">Reference proteome</keyword>
<protein>
    <submittedName>
        <fullName evidence="6">Agmatinase family protein</fullName>
    </submittedName>
</protein>
<dbReference type="CDD" id="cd09990">
    <property type="entry name" value="Agmatinase-like"/>
    <property type="match status" value="1"/>
</dbReference>
<dbReference type="Gene3D" id="3.40.800.10">
    <property type="entry name" value="Ureohydrolase domain"/>
    <property type="match status" value="1"/>
</dbReference>
<dbReference type="Proteomes" id="UP001596990">
    <property type="component" value="Unassembled WGS sequence"/>
</dbReference>
<reference evidence="7" key="1">
    <citation type="journal article" date="2019" name="Int. J. Syst. Evol. Microbiol.">
        <title>The Global Catalogue of Microorganisms (GCM) 10K type strain sequencing project: providing services to taxonomists for standard genome sequencing and annotation.</title>
        <authorList>
            <consortium name="The Broad Institute Genomics Platform"/>
            <consortium name="The Broad Institute Genome Sequencing Center for Infectious Disease"/>
            <person name="Wu L."/>
            <person name="Ma J."/>
        </authorList>
    </citation>
    <scope>NUCLEOTIDE SEQUENCE [LARGE SCALE GENOMIC DNA]</scope>
    <source>
        <strain evidence="7">CCUG 56607</strain>
    </source>
</reference>
<comment type="caution">
    <text evidence="6">The sequence shown here is derived from an EMBL/GenBank/DDBJ whole genome shotgun (WGS) entry which is preliminary data.</text>
</comment>
<dbReference type="RefSeq" id="WP_386061450.1">
    <property type="nucleotide sequence ID" value="NZ_JBHTKL010000005.1"/>
</dbReference>
<evidence type="ECO:0000313" key="6">
    <source>
        <dbReference type="EMBL" id="MFD1020229.1"/>
    </source>
</evidence>
<keyword evidence="2" id="KW-0378">Hydrolase</keyword>
<dbReference type="PANTHER" id="PTHR11358:SF35">
    <property type="entry name" value="FORMIMIDOYLGLUTAMASE"/>
    <property type="match status" value="1"/>
</dbReference>
<evidence type="ECO:0000256" key="1">
    <source>
        <dbReference type="ARBA" id="ARBA00022723"/>
    </source>
</evidence>
<dbReference type="PRINTS" id="PR00116">
    <property type="entry name" value="ARGINASE"/>
</dbReference>
<accession>A0ABW3L6K1</accession>
<keyword evidence="3" id="KW-0369">Histidine metabolism</keyword>
<evidence type="ECO:0000256" key="2">
    <source>
        <dbReference type="ARBA" id="ARBA00022801"/>
    </source>
</evidence>
<dbReference type="SUPFAM" id="SSF52768">
    <property type="entry name" value="Arginase/deacetylase"/>
    <property type="match status" value="1"/>
</dbReference>
<evidence type="ECO:0000256" key="4">
    <source>
        <dbReference type="ARBA" id="ARBA00023211"/>
    </source>
</evidence>
<evidence type="ECO:0000313" key="7">
    <source>
        <dbReference type="Proteomes" id="UP001596990"/>
    </source>
</evidence>
<dbReference type="PANTHER" id="PTHR11358">
    <property type="entry name" value="ARGINASE/AGMATINASE"/>
    <property type="match status" value="1"/>
</dbReference>
<dbReference type="EMBL" id="JBHTKL010000005">
    <property type="protein sequence ID" value="MFD1020229.1"/>
    <property type="molecule type" value="Genomic_DNA"/>
</dbReference>
<proteinExistence type="inferred from homology"/>
<name>A0ABW3L6K1_9BACI</name>
<sequence length="328" mass="36524">MKNYPYPLLNPPTFVWNTLNAEERDVKVHEWIATINGQEMDWTDYDVTILGVPLSKSSISSSSASENPDAMRQAWKSFSTYNLDEDVDLAELNVVDLGDVEQHVTDIGYTHERITEAMVAMRKHHPHTLPVMMGGDHSITAQLVKGWKQAHPEETIGVLQFDTHFDLRDPSELGQANGTPIRQLLEAGVVKGEHVHNIGLHGFFNAKALKDYADEHGVHYTTVKQARKKGIEETVRHALRELDAHVDTVYVTFDMDVLDMVHGPGAPAATPGGLYSQELFDAALIAGQHSKVKAMDIVCLDPRKDIGQTHVKAAVHTMLSFLTGYCQR</sequence>